<dbReference type="Pfam" id="PF02588">
    <property type="entry name" value="YitT_membrane"/>
    <property type="match status" value="1"/>
</dbReference>
<comment type="subcellular location">
    <subcellularLocation>
        <location evidence="1">Cell membrane</location>
        <topology evidence="1">Multi-pass membrane protein</topology>
    </subcellularLocation>
</comment>
<evidence type="ECO:0000256" key="2">
    <source>
        <dbReference type="ARBA" id="ARBA00022475"/>
    </source>
</evidence>
<accession>A0A0R1JRM0</accession>
<dbReference type="GO" id="GO:0005886">
    <property type="term" value="C:plasma membrane"/>
    <property type="evidence" value="ECO:0007669"/>
    <property type="project" value="UniProtKB-SubCell"/>
</dbReference>
<evidence type="ECO:0000313" key="8">
    <source>
        <dbReference type="EMBL" id="KRK70881.1"/>
    </source>
</evidence>
<dbReference type="Pfam" id="PF10035">
    <property type="entry name" value="DUF2179"/>
    <property type="match status" value="1"/>
</dbReference>
<feature type="transmembrane region" description="Helical" evidence="6">
    <location>
        <begin position="144"/>
        <end position="165"/>
    </location>
</feature>
<feature type="transmembrane region" description="Helical" evidence="6">
    <location>
        <begin position="171"/>
        <end position="189"/>
    </location>
</feature>
<dbReference type="PANTHER" id="PTHR33545:SF9">
    <property type="entry name" value="UPF0750 MEMBRANE PROTEIN YITE"/>
    <property type="match status" value="1"/>
</dbReference>
<dbReference type="RefSeq" id="WP_056951536.1">
    <property type="nucleotide sequence ID" value="NZ_AZDJ01000030.1"/>
</dbReference>
<dbReference type="Gene3D" id="3.30.70.120">
    <property type="match status" value="1"/>
</dbReference>
<keyword evidence="4 6" id="KW-1133">Transmembrane helix</keyword>
<keyword evidence="5 6" id="KW-0472">Membrane</keyword>
<feature type="transmembrane region" description="Helical" evidence="6">
    <location>
        <begin position="105"/>
        <end position="124"/>
    </location>
</feature>
<sequence>MRLPKPISWVRGGLMLLALELIAISINWFYAPHRVAAGGATGLAIIVQESFGVPLGLTTLLINLGMLALAWWLLDRGTTRRILAGSMLLPLLLAVTPQLRLVNDRMLAVIVGSVIFAVGVALNYRIDASSGGTTVPPLIFKKYFGIKPSLGLFGIDFVVCLLNIPVSGVEAFLLAVFAVAISSWLMNVIETGLDRKKAVYVMSPQLKMIQARLQADYGLTRLPARGGYANTETGMLLIVVAQPDLKALVRRVHQVDAAAFVLVVEATAVHGGSFAED</sequence>
<feature type="transmembrane region" description="Helical" evidence="6">
    <location>
        <begin position="12"/>
        <end position="31"/>
    </location>
</feature>
<proteinExistence type="predicted"/>
<dbReference type="InterPro" id="IPR015867">
    <property type="entry name" value="N-reg_PII/ATP_PRibTrfase_C"/>
</dbReference>
<dbReference type="InterPro" id="IPR003740">
    <property type="entry name" value="YitT"/>
</dbReference>
<feature type="transmembrane region" description="Helical" evidence="6">
    <location>
        <begin position="51"/>
        <end position="74"/>
    </location>
</feature>
<gene>
    <name evidence="8" type="ORF">FD02_GL000062</name>
</gene>
<dbReference type="Proteomes" id="UP000051804">
    <property type="component" value="Unassembled WGS sequence"/>
</dbReference>
<evidence type="ECO:0000313" key="9">
    <source>
        <dbReference type="Proteomes" id="UP000051804"/>
    </source>
</evidence>
<name>A0A0R1JRM0_9LACO</name>
<dbReference type="CDD" id="cd16380">
    <property type="entry name" value="YitT_C"/>
    <property type="match status" value="1"/>
</dbReference>
<organism evidence="8 9">
    <name type="scientific">Lacticaseibacillus nasuensis JCM 17158</name>
    <dbReference type="NCBI Taxonomy" id="1291734"/>
    <lineage>
        <taxon>Bacteria</taxon>
        <taxon>Bacillati</taxon>
        <taxon>Bacillota</taxon>
        <taxon>Bacilli</taxon>
        <taxon>Lactobacillales</taxon>
        <taxon>Lactobacillaceae</taxon>
        <taxon>Lacticaseibacillus</taxon>
    </lineage>
</organism>
<dbReference type="InterPro" id="IPR019264">
    <property type="entry name" value="DUF2179"/>
</dbReference>
<reference evidence="8 9" key="1">
    <citation type="journal article" date="2015" name="Genome Announc.">
        <title>Expanding the biotechnology potential of lactobacilli through comparative genomics of 213 strains and associated genera.</title>
        <authorList>
            <person name="Sun Z."/>
            <person name="Harris H.M."/>
            <person name="McCann A."/>
            <person name="Guo C."/>
            <person name="Argimon S."/>
            <person name="Zhang W."/>
            <person name="Yang X."/>
            <person name="Jeffery I.B."/>
            <person name="Cooney J.C."/>
            <person name="Kagawa T.F."/>
            <person name="Liu W."/>
            <person name="Song Y."/>
            <person name="Salvetti E."/>
            <person name="Wrobel A."/>
            <person name="Rasinkangas P."/>
            <person name="Parkhill J."/>
            <person name="Rea M.C."/>
            <person name="O'Sullivan O."/>
            <person name="Ritari J."/>
            <person name="Douillard F.P."/>
            <person name="Paul Ross R."/>
            <person name="Yang R."/>
            <person name="Briner A.E."/>
            <person name="Felis G.E."/>
            <person name="de Vos W.M."/>
            <person name="Barrangou R."/>
            <person name="Klaenhammer T.R."/>
            <person name="Caufield P.W."/>
            <person name="Cui Y."/>
            <person name="Zhang H."/>
            <person name="O'Toole P.W."/>
        </authorList>
    </citation>
    <scope>NUCLEOTIDE SEQUENCE [LARGE SCALE GENOMIC DNA]</scope>
    <source>
        <strain evidence="8 9">JCM 17158</strain>
    </source>
</reference>
<keyword evidence="2" id="KW-1003">Cell membrane</keyword>
<protein>
    <recommendedName>
        <fullName evidence="7">DUF2179 domain-containing protein</fullName>
    </recommendedName>
</protein>
<feature type="transmembrane region" description="Helical" evidence="6">
    <location>
        <begin position="81"/>
        <end position="99"/>
    </location>
</feature>
<dbReference type="AlphaFoldDB" id="A0A0R1JRM0"/>
<evidence type="ECO:0000256" key="3">
    <source>
        <dbReference type="ARBA" id="ARBA00022692"/>
    </source>
</evidence>
<dbReference type="PANTHER" id="PTHR33545">
    <property type="entry name" value="UPF0750 MEMBRANE PROTEIN YITT-RELATED"/>
    <property type="match status" value="1"/>
</dbReference>
<evidence type="ECO:0000256" key="1">
    <source>
        <dbReference type="ARBA" id="ARBA00004651"/>
    </source>
</evidence>
<feature type="domain" description="DUF2179" evidence="7">
    <location>
        <begin position="217"/>
        <end position="271"/>
    </location>
</feature>
<evidence type="ECO:0000256" key="4">
    <source>
        <dbReference type="ARBA" id="ARBA00022989"/>
    </source>
</evidence>
<dbReference type="STRING" id="1291734.FD02_GL000062"/>
<dbReference type="InterPro" id="IPR051461">
    <property type="entry name" value="UPF0750_membrane"/>
</dbReference>
<evidence type="ECO:0000256" key="6">
    <source>
        <dbReference type="SAM" id="Phobius"/>
    </source>
</evidence>
<dbReference type="PATRIC" id="fig|1291734.4.peg.65"/>
<evidence type="ECO:0000256" key="5">
    <source>
        <dbReference type="ARBA" id="ARBA00023136"/>
    </source>
</evidence>
<dbReference type="OrthoDB" id="1758221at2"/>
<keyword evidence="3 6" id="KW-0812">Transmembrane</keyword>
<comment type="caution">
    <text evidence="8">The sequence shown here is derived from an EMBL/GenBank/DDBJ whole genome shotgun (WGS) entry which is preliminary data.</text>
</comment>
<dbReference type="PIRSF" id="PIRSF006483">
    <property type="entry name" value="Membrane_protein_YitT"/>
    <property type="match status" value="1"/>
</dbReference>
<evidence type="ECO:0000259" key="7">
    <source>
        <dbReference type="Pfam" id="PF10035"/>
    </source>
</evidence>
<dbReference type="EMBL" id="AZDJ01000030">
    <property type="protein sequence ID" value="KRK70881.1"/>
    <property type="molecule type" value="Genomic_DNA"/>
</dbReference>
<keyword evidence="9" id="KW-1185">Reference proteome</keyword>